<reference evidence="1 2" key="1">
    <citation type="journal article" date="2022" name="Hortic Res">
        <title>A haplotype resolved chromosomal level avocado genome allows analysis of novel avocado genes.</title>
        <authorList>
            <person name="Nath O."/>
            <person name="Fletcher S.J."/>
            <person name="Hayward A."/>
            <person name="Shaw L.M."/>
            <person name="Masouleh A.K."/>
            <person name="Furtado A."/>
            <person name="Henry R.J."/>
            <person name="Mitter N."/>
        </authorList>
    </citation>
    <scope>NUCLEOTIDE SEQUENCE [LARGE SCALE GENOMIC DNA]</scope>
    <source>
        <strain evidence="2">cv. Hass</strain>
    </source>
</reference>
<dbReference type="Proteomes" id="UP001234297">
    <property type="component" value="Chromosome 7"/>
</dbReference>
<protein>
    <submittedName>
        <fullName evidence="1">Uncharacterized protein</fullName>
    </submittedName>
</protein>
<comment type="caution">
    <text evidence="1">The sequence shown here is derived from an EMBL/GenBank/DDBJ whole genome shotgun (WGS) entry which is preliminary data.</text>
</comment>
<name>A0ACC2L912_PERAE</name>
<dbReference type="EMBL" id="CM056815">
    <property type="protein sequence ID" value="KAJ8629534.1"/>
    <property type="molecule type" value="Genomic_DNA"/>
</dbReference>
<evidence type="ECO:0000313" key="2">
    <source>
        <dbReference type="Proteomes" id="UP001234297"/>
    </source>
</evidence>
<sequence length="99" mass="10658">MSWQLAITFGATVSSKCKTHGLGSLGLLHSYTGDIALTMGLLGPDVAQDYPFSAIGAFPGHQFGAIIIGQHENRPEVPFMARMNLMETNRLLSVMSFTS</sequence>
<proteinExistence type="predicted"/>
<keyword evidence="2" id="KW-1185">Reference proteome</keyword>
<organism evidence="1 2">
    <name type="scientific">Persea americana</name>
    <name type="common">Avocado</name>
    <dbReference type="NCBI Taxonomy" id="3435"/>
    <lineage>
        <taxon>Eukaryota</taxon>
        <taxon>Viridiplantae</taxon>
        <taxon>Streptophyta</taxon>
        <taxon>Embryophyta</taxon>
        <taxon>Tracheophyta</taxon>
        <taxon>Spermatophyta</taxon>
        <taxon>Magnoliopsida</taxon>
        <taxon>Magnoliidae</taxon>
        <taxon>Laurales</taxon>
        <taxon>Lauraceae</taxon>
        <taxon>Persea</taxon>
    </lineage>
</organism>
<evidence type="ECO:0000313" key="1">
    <source>
        <dbReference type="EMBL" id="KAJ8629534.1"/>
    </source>
</evidence>
<accession>A0ACC2L912</accession>
<gene>
    <name evidence="1" type="ORF">MRB53_022857</name>
</gene>